<feature type="region of interest" description="Disordered" evidence="2">
    <location>
        <begin position="479"/>
        <end position="523"/>
    </location>
</feature>
<dbReference type="InterPro" id="IPR000195">
    <property type="entry name" value="Rab-GAP-TBC_dom"/>
</dbReference>
<reference evidence="4 5" key="1">
    <citation type="journal article" date="2021" name="DNA Res.">
        <title>Genome analysis of Candida subhashii reveals its hybrid nature and dual mitochondrial genome conformations.</title>
        <authorList>
            <person name="Mixao V."/>
            <person name="Hegedusova E."/>
            <person name="Saus E."/>
            <person name="Pryszcz L.P."/>
            <person name="Cillingova A."/>
            <person name="Nosek J."/>
            <person name="Gabaldon T."/>
        </authorList>
    </citation>
    <scope>NUCLEOTIDE SEQUENCE [LARGE SCALE GENOMIC DNA]</scope>
    <source>
        <strain evidence="4 5">CBS 10753</strain>
    </source>
</reference>
<organism evidence="4 5">
    <name type="scientific">[Candida] subhashii</name>
    <dbReference type="NCBI Taxonomy" id="561895"/>
    <lineage>
        <taxon>Eukaryota</taxon>
        <taxon>Fungi</taxon>
        <taxon>Dikarya</taxon>
        <taxon>Ascomycota</taxon>
        <taxon>Saccharomycotina</taxon>
        <taxon>Pichiomycetes</taxon>
        <taxon>Debaryomycetaceae</taxon>
        <taxon>Spathaspora</taxon>
    </lineage>
</organism>
<dbReference type="EMBL" id="JAGSYN010000158">
    <property type="protein sequence ID" value="KAG7662927.1"/>
    <property type="molecule type" value="Genomic_DNA"/>
</dbReference>
<feature type="compositionally biased region" description="Acidic residues" evidence="2">
    <location>
        <begin position="512"/>
        <end position="523"/>
    </location>
</feature>
<accession>A0A8J5UM68</accession>
<sequence>MSTTTSNKSSGSKGRRRTILSGEVELLFVKSKVYLHPTPSKRDNIGGYLSLSRPSNATNLDILLSFTPEAQLSTQEKKIYDEVDIEDIELDLDSLKLSHSKFGKATSSRIVSKPSSSTLSGYSFSVALSYIYSIQFRIPSHGYWFGSIVINTQDGEKLPIVFFHDDESPSTIKTNKLNNQRFDPFGDTGELYWGGIDFRKALETFVNVQRSTIETSVYLINPESNDLRNFAPFKTKEDINKKKQQQQQQSLELPFKLPDVSKFLTTAKWKVLETVATFSAKTKNQVLDIIEDTVPTPLKGIMYIPEVKRIGDDFDSARVYLAKWAQQVKEEAEASQSKYMLDDDLYQRINRELKSSEMLTQEEVSHTSRRQEINKQEWESFFDFSGRLCITVDEVKNRIFHGGLEPSIRKEAWLFLLGVYPWDSSTEERDALRNSYETSYGEYKLKWVNDEDKRATEFWQDQKHRIEKDINRTDRSLEIFKNPKKKKTTPTTEGAEDTADNNKPSRESSPETPDEEDMDDEFDISNIRNPHLYAMREILLTYNEYNENLGYVQGMTDLLSPLYVTFQDEVITFWAFTKFMDRMERNFVRDQSGMKNQLTTLNKLLQFMLPNLYKHLEICQSIDLFFFFRMLLVWFKRELEWDQVLRLWEILWTDYYSSQFHLFFALSVLSDNERIIIQNLRQFDEVLKYMNDLSMKLHLGPLLIRSELLFLKFKRMLDIIDRDNSLKKIKADPYAADNATAGDGDGSTAVAGSSSARQPDGQAKGVIVVGNELRELLKKEIIIQKEVERPEGVGGG</sequence>
<dbReference type="GO" id="GO:0005096">
    <property type="term" value="F:GTPase activator activity"/>
    <property type="evidence" value="ECO:0007669"/>
    <property type="project" value="UniProtKB-KW"/>
</dbReference>
<dbReference type="PROSITE" id="PS50086">
    <property type="entry name" value="TBC_RABGAP"/>
    <property type="match status" value="1"/>
</dbReference>
<keyword evidence="1" id="KW-0343">GTPase activation</keyword>
<evidence type="ECO:0000313" key="4">
    <source>
        <dbReference type="EMBL" id="KAG7662927.1"/>
    </source>
</evidence>
<dbReference type="SMART" id="SM00164">
    <property type="entry name" value="TBC"/>
    <property type="match status" value="1"/>
</dbReference>
<feature type="compositionally biased region" description="Low complexity" evidence="2">
    <location>
        <begin position="741"/>
        <end position="756"/>
    </location>
</feature>
<dbReference type="GeneID" id="73470353"/>
<dbReference type="InterPro" id="IPR021935">
    <property type="entry name" value="SGSM1/2_RBD"/>
</dbReference>
<evidence type="ECO:0000256" key="2">
    <source>
        <dbReference type="SAM" id="MobiDB-lite"/>
    </source>
</evidence>
<dbReference type="AlphaFoldDB" id="A0A8J5UM68"/>
<evidence type="ECO:0000256" key="1">
    <source>
        <dbReference type="ARBA" id="ARBA00022468"/>
    </source>
</evidence>
<dbReference type="Pfam" id="PF12068">
    <property type="entry name" value="PH_RBD"/>
    <property type="match status" value="1"/>
</dbReference>
<dbReference type="PANTHER" id="PTHR22957">
    <property type="entry name" value="TBC1 DOMAIN FAMILY MEMBER GTPASE-ACTIVATING PROTEIN"/>
    <property type="match status" value="1"/>
</dbReference>
<dbReference type="OrthoDB" id="10264062at2759"/>
<gene>
    <name evidence="4" type="ORF">J8A68_003553</name>
</gene>
<name>A0A8J5UM68_9ASCO</name>
<comment type="caution">
    <text evidence="4">The sequence shown here is derived from an EMBL/GenBank/DDBJ whole genome shotgun (WGS) entry which is preliminary data.</text>
</comment>
<feature type="region of interest" description="Disordered" evidence="2">
    <location>
        <begin position="741"/>
        <end position="761"/>
    </location>
</feature>
<dbReference type="RefSeq" id="XP_049263160.1">
    <property type="nucleotide sequence ID" value="XM_049407421.1"/>
</dbReference>
<evidence type="ECO:0000313" key="5">
    <source>
        <dbReference type="Proteomes" id="UP000694255"/>
    </source>
</evidence>
<keyword evidence="5" id="KW-1185">Reference proteome</keyword>
<dbReference type="Proteomes" id="UP000694255">
    <property type="component" value="Unassembled WGS sequence"/>
</dbReference>
<dbReference type="Pfam" id="PF00566">
    <property type="entry name" value="RabGAP-TBC"/>
    <property type="match status" value="1"/>
</dbReference>
<evidence type="ECO:0000259" key="3">
    <source>
        <dbReference type="PROSITE" id="PS50086"/>
    </source>
</evidence>
<feature type="domain" description="Rab-GAP TBC" evidence="3">
    <location>
        <begin position="403"/>
        <end position="655"/>
    </location>
</feature>
<protein>
    <submittedName>
        <fullName evidence="4">GYP7</fullName>
    </submittedName>
</protein>
<proteinExistence type="predicted"/>
<dbReference type="PANTHER" id="PTHR22957:SF502">
    <property type="entry name" value="SMALL G PROTEIN SIGNALING MODULATOR 2-RELATED"/>
    <property type="match status" value="1"/>
</dbReference>